<keyword evidence="2" id="KW-0677">Repeat</keyword>
<dbReference type="KEGG" id="ccin:107270126"/>
<dbReference type="Pfam" id="PF10363">
    <property type="entry name" value="RTP1_C1"/>
    <property type="match status" value="1"/>
</dbReference>
<feature type="domain" description="TANGO6 N-terminal" evidence="6">
    <location>
        <begin position="83"/>
        <end position="240"/>
    </location>
</feature>
<dbReference type="InterPro" id="IPR019414">
    <property type="entry name" value="Rtp1_C2"/>
</dbReference>
<dbReference type="SUPFAM" id="SSF48371">
    <property type="entry name" value="ARM repeat"/>
    <property type="match status" value="1"/>
</dbReference>
<evidence type="ECO:0000256" key="2">
    <source>
        <dbReference type="ARBA" id="ARBA00022737"/>
    </source>
</evidence>
<dbReference type="Pfam" id="PF10304">
    <property type="entry name" value="RTP1_C2"/>
    <property type="match status" value="1"/>
</dbReference>
<dbReference type="InterPro" id="IPR057347">
    <property type="entry name" value="TANGO6_N"/>
</dbReference>
<feature type="domain" description="RNA polymerase II assembly factor Rtp1 C-terminal" evidence="4">
    <location>
        <begin position="670"/>
        <end position="786"/>
    </location>
</feature>
<sequence>MDFHNIIVALTTKEIENDENFDEKLQIVLERAFVLIPEKIQTEINEDRNSVETDCSIRWKYLHTLLYVLNTMQRIQHESPEACLSVSDVRSIKTAIETVVSMGILPFLLPRVGFSIHKLYPKAMNIPLENLTDIQKYKRLSHTVRILSQWFTQTLFKTVVFAQLGPLISGLLQLSYVPLMKPSESTFSSSTLMSNQFVMTAKLYMQLRNEQEEFQIILKSLINNCPGSAIIKELMIVLGVKNAPKWLRIETRKCLIDIITQSNGVLALVLAVCDDILDLGAHWGKLDIVALLLATSQEADSQKYFESVCSQLVDLLKSKSIRHASTIASYCIRTLYLTNDEICTQKIIHVIAAPLLSKTEKLNYTEEQLTECIENLSKCFTTSEANFKSLPSDCLQEFAIPLFRLYVQARKSILALRNTVQELLLVLLSDAASRNTIFSVFLEDNSIESYKYFGEKLSFALGPSGGFQIIKTETNISREELSDSLMDLIKNDNNLLSALFTYLLNSLVHLKKPTRTCDNRLETPEDTIEFIEKRVVTIKLLSQLAATPSVQQAQLENPEALLAFIKSLFGEKNFNSDAANKVLITENDMEALYIGLMLIQMILTERGKPKDWKPFTDLLNYLTGVRGSIKEHAELNVLIEELIIIIKTKGKSVTRHYEDMSVDSKKSSEYEKAIKDLADPLLPIRAHGLIVLTKLIESRDPNIMANKDIILCFFQENLKDDDSFIYLAAINGLCALALLFPDKLIQVLIQEYISMPTRSGSNEIPPETRSKLGEVLVKVTRALGEMAQLHRNVLINAFLCGTRDPEPLVRASSLSCLGELCKVLGFRLGNIIVEVLYCIGCIIKTDKALECRRAGVLVATLLLRGLGKDALRSLGSDLVTVYRGLIHLRDTDDDPVLRLHAQLALEELDDIVKDFLFSNPKLQKNIFLLHST</sequence>
<dbReference type="CTD" id="79613"/>
<dbReference type="PANTHER" id="PTHR20959:SF1">
    <property type="entry name" value="TRANSPORT AND GOLGI ORGANIZATION PROTEIN 6 HOMOLOG"/>
    <property type="match status" value="1"/>
</dbReference>
<dbReference type="GeneID" id="107270126"/>
<dbReference type="Pfam" id="PF02985">
    <property type="entry name" value="HEAT"/>
    <property type="match status" value="1"/>
</dbReference>
<evidence type="ECO:0000259" key="3">
    <source>
        <dbReference type="Pfam" id="PF10304"/>
    </source>
</evidence>
<keyword evidence="7" id="KW-1185">Reference proteome</keyword>
<accession>A0AAJ7FND1</accession>
<dbReference type="RefSeq" id="XP_015600323.1">
    <property type="nucleotide sequence ID" value="XM_015744837.2"/>
</dbReference>
<dbReference type="InterPro" id="IPR057407">
    <property type="entry name" value="HEAT_TANGO6"/>
</dbReference>
<dbReference type="RefSeq" id="XP_015600322.1">
    <property type="nucleotide sequence ID" value="XM_015744836.2"/>
</dbReference>
<dbReference type="GO" id="GO:0009306">
    <property type="term" value="P:protein secretion"/>
    <property type="evidence" value="ECO:0007669"/>
    <property type="project" value="TreeGrafter"/>
</dbReference>
<evidence type="ECO:0000313" key="8">
    <source>
        <dbReference type="RefSeq" id="XP_015600322.1"/>
    </source>
</evidence>
<evidence type="ECO:0000259" key="5">
    <source>
        <dbReference type="Pfam" id="PF23565"/>
    </source>
</evidence>
<evidence type="ECO:0000259" key="6">
    <source>
        <dbReference type="Pfam" id="PF25267"/>
    </source>
</evidence>
<dbReference type="InterPro" id="IPR016024">
    <property type="entry name" value="ARM-type_fold"/>
</dbReference>
<dbReference type="InterPro" id="IPR000357">
    <property type="entry name" value="HEAT"/>
</dbReference>
<organism evidence="7 9">
    <name type="scientific">Cephus cinctus</name>
    <name type="common">Wheat stem sawfly</name>
    <dbReference type="NCBI Taxonomy" id="211228"/>
    <lineage>
        <taxon>Eukaryota</taxon>
        <taxon>Metazoa</taxon>
        <taxon>Ecdysozoa</taxon>
        <taxon>Arthropoda</taxon>
        <taxon>Hexapoda</taxon>
        <taxon>Insecta</taxon>
        <taxon>Pterygota</taxon>
        <taxon>Neoptera</taxon>
        <taxon>Endopterygota</taxon>
        <taxon>Hymenoptera</taxon>
        <taxon>Cephoidea</taxon>
        <taxon>Cephidae</taxon>
        <taxon>Cephus</taxon>
    </lineage>
</organism>
<name>A0AAJ7FND1_CEPCN</name>
<proteinExistence type="inferred from homology"/>
<dbReference type="InterPro" id="IPR039600">
    <property type="entry name" value="TANGO6/Rtp1"/>
</dbReference>
<dbReference type="Proteomes" id="UP000694920">
    <property type="component" value="Unplaced"/>
</dbReference>
<evidence type="ECO:0000256" key="1">
    <source>
        <dbReference type="ARBA" id="ARBA00005724"/>
    </source>
</evidence>
<evidence type="ECO:0000313" key="9">
    <source>
        <dbReference type="RefSeq" id="XP_015600323.1"/>
    </source>
</evidence>
<dbReference type="InterPro" id="IPR019451">
    <property type="entry name" value="Rtp1_C1"/>
</dbReference>
<dbReference type="InterPro" id="IPR011989">
    <property type="entry name" value="ARM-like"/>
</dbReference>
<dbReference type="Pfam" id="PF23565">
    <property type="entry name" value="ARM_TANGO6"/>
    <property type="match status" value="1"/>
</dbReference>
<dbReference type="Pfam" id="PF25267">
    <property type="entry name" value="TANGO6_N"/>
    <property type="match status" value="1"/>
</dbReference>
<comment type="similarity">
    <text evidence="1">Belongs to the Tango6 family.</text>
</comment>
<protein>
    <submittedName>
        <fullName evidence="8 9">Transport and Golgi organization protein 6 homolog</fullName>
    </submittedName>
</protein>
<feature type="domain" description="RNA polymerase II assembly factor Rtp1 C-terminal" evidence="3">
    <location>
        <begin position="880"/>
        <end position="910"/>
    </location>
</feature>
<dbReference type="PANTHER" id="PTHR20959">
    <property type="entry name" value="TRANSPORT AND GOLGI ORGANIZATION PROTEIN 6 FAMILY MEMBER"/>
    <property type="match status" value="1"/>
</dbReference>
<gene>
    <name evidence="8 9" type="primary">LOC107270126</name>
</gene>
<dbReference type="AlphaFoldDB" id="A0AAJ7FND1"/>
<evidence type="ECO:0000259" key="4">
    <source>
        <dbReference type="Pfam" id="PF10363"/>
    </source>
</evidence>
<evidence type="ECO:0000313" key="7">
    <source>
        <dbReference type="Proteomes" id="UP000694920"/>
    </source>
</evidence>
<reference evidence="8 9" key="1">
    <citation type="submission" date="2025-04" db="UniProtKB">
        <authorList>
            <consortium name="RefSeq"/>
        </authorList>
    </citation>
    <scope>IDENTIFICATION</scope>
</reference>
<feature type="domain" description="TANGO6 HEAT repeat" evidence="5">
    <location>
        <begin position="260"/>
        <end position="505"/>
    </location>
</feature>
<dbReference type="Gene3D" id="1.25.10.10">
    <property type="entry name" value="Leucine-rich Repeat Variant"/>
    <property type="match status" value="1"/>
</dbReference>